<dbReference type="Proteomes" id="UP000031390">
    <property type="component" value="Unassembled WGS sequence"/>
</dbReference>
<reference evidence="1 2" key="1">
    <citation type="submission" date="2014-12" db="EMBL/GenBank/DDBJ databases">
        <title>Genome sequence of Morococcus cerebrosus.</title>
        <authorList>
            <person name="Shin S.-K."/>
            <person name="Yi H."/>
        </authorList>
    </citation>
    <scope>NUCLEOTIDE SEQUENCE [LARGE SCALE GENOMIC DNA]</scope>
    <source>
        <strain evidence="1 2">CIP 81.93</strain>
    </source>
</reference>
<organism evidence="1 2">
    <name type="scientific">Morococcus cerebrosus</name>
    <dbReference type="NCBI Taxonomy" id="1056807"/>
    <lineage>
        <taxon>Bacteria</taxon>
        <taxon>Pseudomonadati</taxon>
        <taxon>Pseudomonadota</taxon>
        <taxon>Betaproteobacteria</taxon>
        <taxon>Neisseriales</taxon>
        <taxon>Neisseriaceae</taxon>
        <taxon>Morococcus</taxon>
    </lineage>
</organism>
<evidence type="ECO:0000313" key="1">
    <source>
        <dbReference type="EMBL" id="KIC11020.1"/>
    </source>
</evidence>
<proteinExistence type="predicted"/>
<dbReference type="EMBL" id="JUFZ01000024">
    <property type="protein sequence ID" value="KIC11020.1"/>
    <property type="molecule type" value="Genomic_DNA"/>
</dbReference>
<sequence length="58" mass="6667">MLPLSGNGYCPQTYEEGRLKSGFQTTLIFCKPSNLTFLKDKLKFPNRQHSIMPAFRKS</sequence>
<gene>
    <name evidence="1" type="ORF">MCC93_05810</name>
</gene>
<evidence type="ECO:0000313" key="2">
    <source>
        <dbReference type="Proteomes" id="UP000031390"/>
    </source>
</evidence>
<comment type="caution">
    <text evidence="1">The sequence shown here is derived from an EMBL/GenBank/DDBJ whole genome shotgun (WGS) entry which is preliminary data.</text>
</comment>
<name>A0A0C1GXS6_9NEIS</name>
<accession>A0A0C1GXS6</accession>
<dbReference type="AlphaFoldDB" id="A0A0C1GXS6"/>
<protein>
    <submittedName>
        <fullName evidence="1">Uncharacterized protein</fullName>
    </submittedName>
</protein>